<feature type="domain" description="Matrix-remodeling-associated protein 7 helical" evidence="3">
    <location>
        <begin position="217"/>
        <end position="277"/>
    </location>
</feature>
<evidence type="ECO:0000256" key="1">
    <source>
        <dbReference type="SAM" id="MobiDB-lite"/>
    </source>
</evidence>
<evidence type="ECO:0000313" key="5">
    <source>
        <dbReference type="Proteomes" id="UP000694523"/>
    </source>
</evidence>
<dbReference type="Ensembl" id="ENSNMLT00000040115.1">
    <property type="protein sequence ID" value="ENSNMLP00000035985.1"/>
    <property type="gene ID" value="ENSNMLG00000022367.1"/>
</dbReference>
<keyword evidence="2" id="KW-0472">Membrane</keyword>
<feature type="region of interest" description="Disordered" evidence="1">
    <location>
        <begin position="149"/>
        <end position="176"/>
    </location>
</feature>
<dbReference type="Pfam" id="PF25473">
    <property type="entry name" value="MXRA7_helical"/>
    <property type="match status" value="1"/>
</dbReference>
<feature type="transmembrane region" description="Helical" evidence="2">
    <location>
        <begin position="46"/>
        <end position="70"/>
    </location>
</feature>
<feature type="region of interest" description="Disordered" evidence="1">
    <location>
        <begin position="199"/>
        <end position="224"/>
    </location>
</feature>
<reference evidence="4" key="2">
    <citation type="submission" date="2025-09" db="UniProtKB">
        <authorList>
            <consortium name="Ensembl"/>
        </authorList>
    </citation>
    <scope>IDENTIFICATION</scope>
</reference>
<dbReference type="AlphaFoldDB" id="A0A8C6UIW0"/>
<protein>
    <recommendedName>
        <fullName evidence="3">Matrix-remodeling-associated protein 7 helical domain-containing protein</fullName>
    </recommendedName>
</protein>
<keyword evidence="2" id="KW-0812">Transmembrane</keyword>
<evidence type="ECO:0000313" key="4">
    <source>
        <dbReference type="Ensembl" id="ENSNMLP00000035985.1"/>
    </source>
</evidence>
<dbReference type="PANTHER" id="PTHR21845">
    <property type="entry name" value="TRANSMEMBRANE ANCHOR PROTEIN 1"/>
    <property type="match status" value="1"/>
</dbReference>
<feature type="compositionally biased region" description="Low complexity" evidence="1">
    <location>
        <begin position="164"/>
        <end position="176"/>
    </location>
</feature>
<evidence type="ECO:0000256" key="2">
    <source>
        <dbReference type="SAM" id="Phobius"/>
    </source>
</evidence>
<dbReference type="InterPro" id="IPR057534">
    <property type="entry name" value="MXRA7_helical"/>
</dbReference>
<keyword evidence="5" id="KW-1185">Reference proteome</keyword>
<feature type="compositionally biased region" description="Polar residues" evidence="1">
    <location>
        <begin position="204"/>
        <end position="214"/>
    </location>
</feature>
<keyword evidence="2" id="KW-1133">Transmembrane helix</keyword>
<proteinExistence type="predicted"/>
<dbReference type="InterPro" id="IPR026622">
    <property type="entry name" value="Mxra7"/>
</dbReference>
<name>A0A8C6UIW0_9GOBI</name>
<organism evidence="4 5">
    <name type="scientific">Neogobius melanostomus</name>
    <name type="common">round goby</name>
    <dbReference type="NCBI Taxonomy" id="47308"/>
    <lineage>
        <taxon>Eukaryota</taxon>
        <taxon>Metazoa</taxon>
        <taxon>Chordata</taxon>
        <taxon>Craniata</taxon>
        <taxon>Vertebrata</taxon>
        <taxon>Euteleostomi</taxon>
        <taxon>Actinopterygii</taxon>
        <taxon>Neopterygii</taxon>
        <taxon>Teleostei</taxon>
        <taxon>Neoteleostei</taxon>
        <taxon>Acanthomorphata</taxon>
        <taxon>Gobiaria</taxon>
        <taxon>Gobiiformes</taxon>
        <taxon>Gobioidei</taxon>
        <taxon>Gobiidae</taxon>
        <taxon>Benthophilinae</taxon>
        <taxon>Neogobiini</taxon>
        <taxon>Neogobius</taxon>
    </lineage>
</organism>
<dbReference type="PANTHER" id="PTHR21845:SF2">
    <property type="entry name" value="MATRIX-REMODELING-ASSOCIATED PROTEIN 7"/>
    <property type="match status" value="1"/>
</dbReference>
<reference evidence="4" key="1">
    <citation type="submission" date="2025-08" db="UniProtKB">
        <authorList>
            <consortium name="Ensembl"/>
        </authorList>
    </citation>
    <scope>IDENTIFICATION</scope>
</reference>
<evidence type="ECO:0000259" key="3">
    <source>
        <dbReference type="Pfam" id="PF25473"/>
    </source>
</evidence>
<dbReference type="Proteomes" id="UP000694523">
    <property type="component" value="Unplaced"/>
</dbReference>
<sequence length="278" mass="30764">MAQSGSYFLYLRCAHSVYSLVTVWLRATSETEKAFKLTPTTIKNTVMDASFILAAVIFTLLAIVVATSMFTGTSPSSDYGLRADGAAAKESASLASQNGHVPSFSASSWFLSPRRKQKKGKTEEFDWCEMSGSSHDHWDVVKNVLSEEQEQLSSDLSRPESRAEPPSGSSSGRSSFMGLSGSELLKCAFPLPQIEGAAERPDQQDNVESNSNHSFKYLPGKSRSHHLQMMMSKDELQEEQRVQREQLAAIFQLLKNNQDTFGDLSQGDVEEQLKLYSI</sequence>
<accession>A0A8C6UIW0</accession>